<feature type="domain" description="HAM1-like C-terminal" evidence="2">
    <location>
        <begin position="430"/>
        <end position="588"/>
    </location>
</feature>
<dbReference type="SUPFAM" id="SSF55394">
    <property type="entry name" value="Bactericidal permeability-increasing protein, BPI"/>
    <property type="match status" value="1"/>
</dbReference>
<dbReference type="AlphaFoldDB" id="A0A9P7G4U7"/>
<accession>A0A9P7G4U7</accession>
<feature type="compositionally biased region" description="Basic and acidic residues" evidence="1">
    <location>
        <begin position="564"/>
        <end position="576"/>
    </location>
</feature>
<protein>
    <submittedName>
        <fullName evidence="4">Uncharacterized protein</fullName>
    </submittedName>
</protein>
<dbReference type="Pfam" id="PF19343">
    <property type="entry name" value="HAM1_N"/>
    <property type="match status" value="1"/>
</dbReference>
<reference evidence="4" key="2">
    <citation type="submission" date="2021-10" db="EMBL/GenBank/DDBJ databases">
        <title>Phylogenomics reveals ancestral predisposition of the termite-cultivated fungus Termitomyces towards a domesticated lifestyle.</title>
        <authorList>
            <person name="Auxier B."/>
            <person name="Grum-Grzhimaylo A."/>
            <person name="Cardenas M.E."/>
            <person name="Lodge J.D."/>
            <person name="Laessoe T."/>
            <person name="Pedersen O."/>
            <person name="Smith M.E."/>
            <person name="Kuyper T.W."/>
            <person name="Franco-Molano E.A."/>
            <person name="Baroni T.J."/>
            <person name="Aanen D.K."/>
        </authorList>
    </citation>
    <scope>NUCLEOTIDE SEQUENCE</scope>
    <source>
        <strain evidence="4">AP01</strain>
        <tissue evidence="4">Mycelium</tissue>
    </source>
</reference>
<feature type="region of interest" description="Disordered" evidence="1">
    <location>
        <begin position="511"/>
        <end position="539"/>
    </location>
</feature>
<evidence type="ECO:0000313" key="5">
    <source>
        <dbReference type="Proteomes" id="UP000775547"/>
    </source>
</evidence>
<evidence type="ECO:0000259" key="2">
    <source>
        <dbReference type="Pfam" id="PF14613"/>
    </source>
</evidence>
<proteinExistence type="predicted"/>
<comment type="caution">
    <text evidence="4">The sequence shown here is derived from an EMBL/GenBank/DDBJ whole genome shotgun (WGS) entry which is preliminary data.</text>
</comment>
<gene>
    <name evidence="4" type="ORF">DXG03_008215</name>
</gene>
<dbReference type="Proteomes" id="UP000775547">
    <property type="component" value="Unassembled WGS sequence"/>
</dbReference>
<dbReference type="PANTHER" id="PTHR31138:SF1">
    <property type="entry name" value="PDZ DOMAIN-CONTAINING PROTEIN"/>
    <property type="match status" value="1"/>
</dbReference>
<dbReference type="GO" id="GO:0008289">
    <property type="term" value="F:lipid binding"/>
    <property type="evidence" value="ECO:0007669"/>
    <property type="project" value="InterPro"/>
</dbReference>
<dbReference type="Gene3D" id="3.15.10.10">
    <property type="entry name" value="Bactericidal permeability-increasing protein, domain 1"/>
    <property type="match status" value="1"/>
</dbReference>
<sequence length="609" mass="69107">MLARTPFARASTTPTRRAWSRLHAGLWATIALIVLLAVRRTSKAVRTSVARRRRGSASVRPQRGTTWILMLRARREASWAVFAARSEEYFPPERRDQFIYRGKKVIIECQKHNDYQEAIRWLLSYVEQFAAHGRNTIEAQKESARHVGEDKSLHRAITEIRTLLERFANGKSMDTIIDAFGVLRDDAGRDKELRDWFRSVEGYSRKVLLEPGYVLEPGCNEQANHLRDSGRRFYDVKYKGEFDNLFNSISGWFGAMGDDPVNVRFGEDWARLTRDLLFDSEGSLKFKTELWNDIRKVILPQLIDKVGYIPIPRIEYTDDSLDLVVENLTLSGRNLFPNIVALEAHNFLKFSPYQAIADESHHRFTFTFGQMQADMRDVAFYYKKKSGVPKMSDSGLADVVLGGEGLTAIVSLVSAGKDRSSVFKVQKVHVKVDSLKFSIRDSKHDFLYKTLKPLATGLVKKQIQKAIQDGIHTALEYVDGQLVSVRDRMESAKAEGGEGRAQALQDLFQRKKDDMQSKTSGTGSSTTLGTSHSHSQFKVVSNRRNSLLSSAGNPAGWVNRMAEKEELAEHGEEWRSDAFTIIKEPHKTHREPKYRAPRPAASHPSTSAR</sequence>
<feature type="compositionally biased region" description="Low complexity" evidence="1">
    <location>
        <begin position="517"/>
        <end position="534"/>
    </location>
</feature>
<evidence type="ECO:0000256" key="1">
    <source>
        <dbReference type="SAM" id="MobiDB-lite"/>
    </source>
</evidence>
<feature type="domain" description="HAM1-like N-terminal" evidence="3">
    <location>
        <begin position="87"/>
        <end position="418"/>
    </location>
</feature>
<name>A0A9P7G4U7_9AGAR</name>
<keyword evidence="5" id="KW-1185">Reference proteome</keyword>
<evidence type="ECO:0000313" key="4">
    <source>
        <dbReference type="EMBL" id="KAG5640527.1"/>
    </source>
</evidence>
<dbReference type="PANTHER" id="PTHR31138">
    <property type="entry name" value="CHROMOSOME 19, WHOLE GENOME SHOTGUN SEQUENCE"/>
    <property type="match status" value="1"/>
</dbReference>
<reference evidence="4" key="1">
    <citation type="submission" date="2020-07" db="EMBL/GenBank/DDBJ databases">
        <authorList>
            <person name="Nieuwenhuis M."/>
            <person name="Van De Peppel L.J.J."/>
        </authorList>
    </citation>
    <scope>NUCLEOTIDE SEQUENCE</scope>
    <source>
        <strain evidence="4">AP01</strain>
        <tissue evidence="4">Mycelium</tissue>
    </source>
</reference>
<dbReference type="OrthoDB" id="19394at2759"/>
<dbReference type="InterPro" id="IPR045967">
    <property type="entry name" value="HAM1-like_N"/>
</dbReference>
<organism evidence="4 5">
    <name type="scientific">Asterophora parasitica</name>
    <dbReference type="NCBI Taxonomy" id="117018"/>
    <lineage>
        <taxon>Eukaryota</taxon>
        <taxon>Fungi</taxon>
        <taxon>Dikarya</taxon>
        <taxon>Basidiomycota</taxon>
        <taxon>Agaricomycotina</taxon>
        <taxon>Agaricomycetes</taxon>
        <taxon>Agaricomycetidae</taxon>
        <taxon>Agaricales</taxon>
        <taxon>Tricholomatineae</taxon>
        <taxon>Lyophyllaceae</taxon>
        <taxon>Asterophora</taxon>
    </lineage>
</organism>
<evidence type="ECO:0000259" key="3">
    <source>
        <dbReference type="Pfam" id="PF19343"/>
    </source>
</evidence>
<feature type="compositionally biased region" description="Basic residues" evidence="1">
    <location>
        <begin position="586"/>
        <end position="596"/>
    </location>
</feature>
<dbReference type="InterPro" id="IPR017943">
    <property type="entry name" value="Bactericidal_perm-incr_a/b_dom"/>
</dbReference>
<dbReference type="InterPro" id="IPR027842">
    <property type="entry name" value="HAM1-like_C"/>
</dbReference>
<dbReference type="EMBL" id="JABCKV010000661">
    <property type="protein sequence ID" value="KAG5640527.1"/>
    <property type="molecule type" value="Genomic_DNA"/>
</dbReference>
<dbReference type="Pfam" id="PF14613">
    <property type="entry name" value="HAM1_C"/>
    <property type="match status" value="1"/>
</dbReference>
<feature type="region of interest" description="Disordered" evidence="1">
    <location>
        <begin position="564"/>
        <end position="609"/>
    </location>
</feature>